<dbReference type="GO" id="GO:0005524">
    <property type="term" value="F:ATP binding"/>
    <property type="evidence" value="ECO:0007669"/>
    <property type="project" value="UniProtKB-KW"/>
</dbReference>
<evidence type="ECO:0000256" key="7">
    <source>
        <dbReference type="ARBA" id="ARBA00022989"/>
    </source>
</evidence>
<dbReference type="InterPro" id="IPR003593">
    <property type="entry name" value="AAA+_ATPase"/>
</dbReference>
<dbReference type="Gene3D" id="3.40.50.300">
    <property type="entry name" value="P-loop containing nucleotide triphosphate hydrolases"/>
    <property type="match status" value="2"/>
</dbReference>
<dbReference type="PANTHER" id="PTHR24223">
    <property type="entry name" value="ATP-BINDING CASSETTE SUB-FAMILY C"/>
    <property type="match status" value="1"/>
</dbReference>
<evidence type="ECO:0000256" key="2">
    <source>
        <dbReference type="ARBA" id="ARBA00009726"/>
    </source>
</evidence>
<keyword evidence="7" id="KW-1133">Transmembrane helix</keyword>
<evidence type="ECO:0000256" key="6">
    <source>
        <dbReference type="ARBA" id="ARBA00022840"/>
    </source>
</evidence>
<dbReference type="PANTHER" id="PTHR24223:SF456">
    <property type="entry name" value="MULTIDRUG RESISTANCE-ASSOCIATED PROTEIN LETHAL(2)03659"/>
    <property type="match status" value="1"/>
</dbReference>
<dbReference type="OrthoDB" id="6500128at2759"/>
<feature type="domain" description="ABC transporter" evidence="10">
    <location>
        <begin position="139"/>
        <end position="402"/>
    </location>
</feature>
<reference evidence="11 12" key="1">
    <citation type="journal article" date="2016" name="Genome Biol. Evol.">
        <title>Divergent and convergent evolution of fungal pathogenicity.</title>
        <authorList>
            <person name="Shang Y."/>
            <person name="Xiao G."/>
            <person name="Zheng P."/>
            <person name="Cen K."/>
            <person name="Zhan S."/>
            <person name="Wang C."/>
        </authorList>
    </citation>
    <scope>NUCLEOTIDE SEQUENCE [LARGE SCALE GENOMIC DNA]</scope>
    <source>
        <strain evidence="11 12">RCEF 3172</strain>
    </source>
</reference>
<keyword evidence="8" id="KW-0472">Membrane</keyword>
<dbReference type="Proteomes" id="UP000076863">
    <property type="component" value="Unassembled WGS sequence"/>
</dbReference>
<feature type="region of interest" description="Disordered" evidence="9">
    <location>
        <begin position="141"/>
        <end position="191"/>
    </location>
</feature>
<evidence type="ECO:0000313" key="11">
    <source>
        <dbReference type="EMBL" id="OAA38516.1"/>
    </source>
</evidence>
<dbReference type="PROSITE" id="PS50893">
    <property type="entry name" value="ABC_TRANSPORTER_2"/>
    <property type="match status" value="1"/>
</dbReference>
<dbReference type="FunFam" id="3.40.50.300:FF:000630">
    <property type="entry name" value="ATP-binding cassette (ABC) transporter, putative"/>
    <property type="match status" value="1"/>
</dbReference>
<organism evidence="11 12">
    <name type="scientific">Beauveria brongniartii RCEF 3172</name>
    <dbReference type="NCBI Taxonomy" id="1081107"/>
    <lineage>
        <taxon>Eukaryota</taxon>
        <taxon>Fungi</taxon>
        <taxon>Dikarya</taxon>
        <taxon>Ascomycota</taxon>
        <taxon>Pezizomycotina</taxon>
        <taxon>Sordariomycetes</taxon>
        <taxon>Hypocreomycetidae</taxon>
        <taxon>Hypocreales</taxon>
        <taxon>Cordycipitaceae</taxon>
        <taxon>Beauveria</taxon>
        <taxon>Beauveria brongniartii</taxon>
    </lineage>
</organism>
<evidence type="ECO:0000256" key="3">
    <source>
        <dbReference type="ARBA" id="ARBA00022448"/>
    </source>
</evidence>
<accession>A0A167A3K8</accession>
<evidence type="ECO:0000256" key="8">
    <source>
        <dbReference type="ARBA" id="ARBA00023136"/>
    </source>
</evidence>
<evidence type="ECO:0000259" key="10">
    <source>
        <dbReference type="PROSITE" id="PS50893"/>
    </source>
</evidence>
<gene>
    <name evidence="11" type="ORF">BBO_07154</name>
</gene>
<evidence type="ECO:0000256" key="1">
    <source>
        <dbReference type="ARBA" id="ARBA00004141"/>
    </source>
</evidence>
<evidence type="ECO:0000256" key="9">
    <source>
        <dbReference type="SAM" id="MobiDB-lite"/>
    </source>
</evidence>
<dbReference type="GO" id="GO:0016020">
    <property type="term" value="C:membrane"/>
    <property type="evidence" value="ECO:0007669"/>
    <property type="project" value="UniProtKB-SubCell"/>
</dbReference>
<evidence type="ECO:0000313" key="12">
    <source>
        <dbReference type="Proteomes" id="UP000076863"/>
    </source>
</evidence>
<protein>
    <submittedName>
        <fullName evidence="11">ABC transporter-like protein</fullName>
    </submittedName>
</protein>
<dbReference type="Pfam" id="PF00005">
    <property type="entry name" value="ABC_tran"/>
    <property type="match status" value="2"/>
</dbReference>
<dbReference type="AlphaFoldDB" id="A0A167A3K8"/>
<dbReference type="SMART" id="SM00382">
    <property type="entry name" value="AAA"/>
    <property type="match status" value="1"/>
</dbReference>
<keyword evidence="4" id="KW-0812">Transmembrane</keyword>
<dbReference type="InterPro" id="IPR050173">
    <property type="entry name" value="ABC_transporter_C-like"/>
</dbReference>
<dbReference type="InterPro" id="IPR003439">
    <property type="entry name" value="ABC_transporter-like_ATP-bd"/>
</dbReference>
<dbReference type="GO" id="GO:0016887">
    <property type="term" value="F:ATP hydrolysis activity"/>
    <property type="evidence" value="ECO:0007669"/>
    <property type="project" value="InterPro"/>
</dbReference>
<dbReference type="SUPFAM" id="SSF52540">
    <property type="entry name" value="P-loop containing nucleoside triphosphate hydrolases"/>
    <property type="match status" value="2"/>
</dbReference>
<dbReference type="EMBL" id="AZHA01000026">
    <property type="protein sequence ID" value="OAA38516.1"/>
    <property type="molecule type" value="Genomic_DNA"/>
</dbReference>
<dbReference type="InterPro" id="IPR017871">
    <property type="entry name" value="ABC_transporter-like_CS"/>
</dbReference>
<keyword evidence="3" id="KW-0813">Transport</keyword>
<keyword evidence="12" id="KW-1185">Reference proteome</keyword>
<comment type="subcellular location">
    <subcellularLocation>
        <location evidence="1">Membrane</location>
        <topology evidence="1">Multi-pass membrane protein</topology>
    </subcellularLocation>
</comment>
<evidence type="ECO:0000256" key="4">
    <source>
        <dbReference type="ARBA" id="ARBA00022692"/>
    </source>
</evidence>
<evidence type="ECO:0000256" key="5">
    <source>
        <dbReference type="ARBA" id="ARBA00022741"/>
    </source>
</evidence>
<keyword evidence="6" id="KW-0067">ATP-binding</keyword>
<keyword evidence="5" id="KW-0547">Nucleotide-binding</keyword>
<dbReference type="InterPro" id="IPR027417">
    <property type="entry name" value="P-loop_NTPase"/>
</dbReference>
<feature type="compositionally biased region" description="Basic and acidic residues" evidence="9">
    <location>
        <begin position="172"/>
        <end position="188"/>
    </location>
</feature>
<sequence length="416" mass="45831">MALVSQPPWIQNSTVRNNILFGSVYDETRYRNAVSGCCLERDFSVLPNGDQTIAGLNGAVLSGGQKWRVALARELYSAAEILILDDVLSAVDTRVARQVFDHGIMGDLAKRRTIILVTHNPDAYLASAEYHVTIENGHVSGKSVSRTLPGSKMPEPSLPPDPSPEVISNEEEQPRQPEHPKERVESRQRVGIVGRTGSGKTTLTNAILRFIDVAQGQIIIDGVNVSTLKLNILRKAITLIPQDPFLSSRTLRSNVNLSGTKSDSLVLEVLRRVHLIPTAATKDVRNHTSEFFHLDMEIKPGGVNLSYGQRQLLCLARALLDRCPILILDEATSGVDDATDTAVQRVLREQFSHATILVVAHRLLTVADFDSILVMRDGNVAEIGPPRALTAKRGLFWDMVQQTGDCERVMQAMRKD</sequence>
<comment type="similarity">
    <text evidence="2">Belongs to the ABC transporter superfamily. ABCC family. Conjugate transporter (TC 3.A.1.208) subfamily.</text>
</comment>
<comment type="caution">
    <text evidence="11">The sequence shown here is derived from an EMBL/GenBank/DDBJ whole genome shotgun (WGS) entry which is preliminary data.</text>
</comment>
<dbReference type="GO" id="GO:0042626">
    <property type="term" value="F:ATPase-coupled transmembrane transporter activity"/>
    <property type="evidence" value="ECO:0007669"/>
    <property type="project" value="TreeGrafter"/>
</dbReference>
<dbReference type="PROSITE" id="PS00211">
    <property type="entry name" value="ABC_TRANSPORTER_1"/>
    <property type="match status" value="1"/>
</dbReference>
<name>A0A167A3K8_9HYPO</name>
<proteinExistence type="inferred from homology"/>